<dbReference type="PANTHER" id="PTHR30572">
    <property type="entry name" value="MEMBRANE COMPONENT OF TRANSPORTER-RELATED"/>
    <property type="match status" value="1"/>
</dbReference>
<feature type="transmembrane region" description="Helical" evidence="7">
    <location>
        <begin position="596"/>
        <end position="620"/>
    </location>
</feature>
<evidence type="ECO:0000256" key="4">
    <source>
        <dbReference type="ARBA" id="ARBA00022989"/>
    </source>
</evidence>
<keyword evidence="3 7" id="KW-0812">Transmembrane</keyword>
<evidence type="ECO:0000256" key="6">
    <source>
        <dbReference type="ARBA" id="ARBA00038076"/>
    </source>
</evidence>
<sequence>EAAIEAEHKNMGKASMSFLTALSLSFNNLKSKKGRTFLTAFAGSIGIIGIALILSLSTGVNDYIDDIQQETMTAYPITIEEQSIDLDSLVEIRDENIASYASPEETDLDHDLDSIYSNTTTLEMLSSTSSTFRENNLTSFKKYLDDSSNEISPYIGKNGIVYSYDVNFDLFTYDEEETFINTDGSTFSKEDTQDIPDFQMESPFMPSESNISELIPGVEGNLISPVITDNYEVLYGEWPKEYNEIILTADQNNEIDTSVLYELGILPAEEYEDILDQIDKGEDVEVESQNVSYEKLADQTFYLLPASDYYVEDENGNFESMADDETMVEKLVEEKGIEIKVAGIVKPIEEATTTAISTPVAYTNDLTKYLIDYAKDSEIVQLQEESPDINVLNGLHFETDSDEEKIEDAREYLANLTISEKADFVRSMQEDETNSNQMPGTMPGMSEEQLAASFDGLVETLDSETMLSIYENSISPGSYDENMKDFGVVSLDAPSSISIYADNFEDKEAISAGIDDYNASVNEEEKITYADFAGLIMSSVTEIINVITYVLIAFVSVSLVVSSIMIGIITYISVLERTKEIGILRAIGASKGNISTVFNAETIIIGLFSGLLGVGLTYLSHIPLNNLLENLLGEGVQASLSISSSFVLVVLSVVLSFIAGLIPSRQAAKKDPVDALRSE</sequence>
<keyword evidence="4 7" id="KW-1133">Transmembrane helix</keyword>
<evidence type="ECO:0000256" key="2">
    <source>
        <dbReference type="ARBA" id="ARBA00022475"/>
    </source>
</evidence>
<organism evidence="9 10">
    <name type="scientific">Candidatus Atopostipes pullistercoris</name>
    <dbReference type="NCBI Taxonomy" id="2838467"/>
    <lineage>
        <taxon>Bacteria</taxon>
        <taxon>Bacillati</taxon>
        <taxon>Bacillota</taxon>
        <taxon>Bacilli</taxon>
        <taxon>Lactobacillales</taxon>
        <taxon>Carnobacteriaceae</taxon>
        <taxon>Atopostipes</taxon>
    </lineage>
</organism>
<dbReference type="Proteomes" id="UP000824106">
    <property type="component" value="Unassembled WGS sequence"/>
</dbReference>
<feature type="non-terminal residue" evidence="9">
    <location>
        <position position="1"/>
    </location>
</feature>
<comment type="subcellular location">
    <subcellularLocation>
        <location evidence="1">Cell membrane</location>
        <topology evidence="1">Multi-pass membrane protein</topology>
    </subcellularLocation>
</comment>
<evidence type="ECO:0000256" key="7">
    <source>
        <dbReference type="SAM" id="Phobius"/>
    </source>
</evidence>
<dbReference type="InterPro" id="IPR050250">
    <property type="entry name" value="Macrolide_Exporter_MacB"/>
</dbReference>
<proteinExistence type="inferred from homology"/>
<dbReference type="InterPro" id="IPR003838">
    <property type="entry name" value="ABC3_permease_C"/>
</dbReference>
<reference evidence="9" key="2">
    <citation type="submission" date="2021-04" db="EMBL/GenBank/DDBJ databases">
        <authorList>
            <person name="Gilroy R."/>
        </authorList>
    </citation>
    <scope>NUCLEOTIDE SEQUENCE</scope>
    <source>
        <strain evidence="9">CHK169-4300</strain>
    </source>
</reference>
<comment type="caution">
    <text evidence="9">The sequence shown here is derived from an EMBL/GenBank/DDBJ whole genome shotgun (WGS) entry which is preliminary data.</text>
</comment>
<evidence type="ECO:0000256" key="5">
    <source>
        <dbReference type="ARBA" id="ARBA00023136"/>
    </source>
</evidence>
<dbReference type="EMBL" id="DXAZ01000002">
    <property type="protein sequence ID" value="HIZ70206.1"/>
    <property type="molecule type" value="Genomic_DNA"/>
</dbReference>
<dbReference type="PANTHER" id="PTHR30572:SF4">
    <property type="entry name" value="ABC TRANSPORTER PERMEASE YTRF"/>
    <property type="match status" value="1"/>
</dbReference>
<feature type="transmembrane region" description="Helical" evidence="7">
    <location>
        <begin position="546"/>
        <end position="575"/>
    </location>
</feature>
<dbReference type="Pfam" id="PF02687">
    <property type="entry name" value="FtsX"/>
    <property type="match status" value="1"/>
</dbReference>
<accession>A0A9D2JWT4</accession>
<dbReference type="GO" id="GO:0022857">
    <property type="term" value="F:transmembrane transporter activity"/>
    <property type="evidence" value="ECO:0007669"/>
    <property type="project" value="TreeGrafter"/>
</dbReference>
<reference evidence="9" key="1">
    <citation type="journal article" date="2021" name="PeerJ">
        <title>Extensive microbial diversity within the chicken gut microbiome revealed by metagenomics and culture.</title>
        <authorList>
            <person name="Gilroy R."/>
            <person name="Ravi A."/>
            <person name="Getino M."/>
            <person name="Pursley I."/>
            <person name="Horton D.L."/>
            <person name="Alikhan N.F."/>
            <person name="Baker D."/>
            <person name="Gharbi K."/>
            <person name="Hall N."/>
            <person name="Watson M."/>
            <person name="Adriaenssens E.M."/>
            <person name="Foster-Nyarko E."/>
            <person name="Jarju S."/>
            <person name="Secka A."/>
            <person name="Antonio M."/>
            <person name="Oren A."/>
            <person name="Chaudhuri R.R."/>
            <person name="La Ragione R."/>
            <person name="Hildebrand F."/>
            <person name="Pallen M.J."/>
        </authorList>
    </citation>
    <scope>NUCLEOTIDE SEQUENCE</scope>
    <source>
        <strain evidence="9">CHK169-4300</strain>
    </source>
</reference>
<keyword evidence="5 7" id="KW-0472">Membrane</keyword>
<evidence type="ECO:0000256" key="1">
    <source>
        <dbReference type="ARBA" id="ARBA00004651"/>
    </source>
</evidence>
<gene>
    <name evidence="9" type="ORF">H9808_00290</name>
</gene>
<evidence type="ECO:0000259" key="8">
    <source>
        <dbReference type="Pfam" id="PF02687"/>
    </source>
</evidence>
<dbReference type="GO" id="GO:0005886">
    <property type="term" value="C:plasma membrane"/>
    <property type="evidence" value="ECO:0007669"/>
    <property type="project" value="UniProtKB-SubCell"/>
</dbReference>
<feature type="domain" description="ABC3 transporter permease C-terminal" evidence="8">
    <location>
        <begin position="553"/>
        <end position="672"/>
    </location>
</feature>
<dbReference type="AlphaFoldDB" id="A0A9D2JWT4"/>
<evidence type="ECO:0000313" key="9">
    <source>
        <dbReference type="EMBL" id="HIZ70206.1"/>
    </source>
</evidence>
<protein>
    <submittedName>
        <fullName evidence="9">ABC transporter permease</fullName>
    </submittedName>
</protein>
<evidence type="ECO:0000313" key="10">
    <source>
        <dbReference type="Proteomes" id="UP000824106"/>
    </source>
</evidence>
<comment type="similarity">
    <text evidence="6">Belongs to the ABC-4 integral membrane protein family.</text>
</comment>
<name>A0A9D2JWT4_9LACT</name>
<feature type="transmembrane region" description="Helical" evidence="7">
    <location>
        <begin position="640"/>
        <end position="662"/>
    </location>
</feature>
<evidence type="ECO:0000256" key="3">
    <source>
        <dbReference type="ARBA" id="ARBA00022692"/>
    </source>
</evidence>
<keyword evidence="2" id="KW-1003">Cell membrane</keyword>
<feature type="transmembrane region" description="Helical" evidence="7">
    <location>
        <begin position="37"/>
        <end position="56"/>
    </location>
</feature>